<accession>A0A8J7KAA7</accession>
<sequence length="142" mass="15901">MNNLRFATIVHILVLTNKLRDSNCNENKDKIITSDYIAGSINVNPVVVRREIKILKEAGILGSKKGKDGGCFLIKDPSEITLGELYKIIYEGNTFGKLNQTNPNCPVGKKMNTELNLIFSNVKNEIINNLSKITLKNFSDQF</sequence>
<dbReference type="Gene3D" id="1.10.10.10">
    <property type="entry name" value="Winged helix-like DNA-binding domain superfamily/Winged helix DNA-binding domain"/>
    <property type="match status" value="1"/>
</dbReference>
<gene>
    <name evidence="1" type="ORF">IM532_07445</name>
</gene>
<evidence type="ECO:0000313" key="1">
    <source>
        <dbReference type="EMBL" id="MBF0597280.1"/>
    </source>
</evidence>
<comment type="caution">
    <text evidence="1">The sequence shown here is derived from an EMBL/GenBank/DDBJ whole genome shotgun (WGS) entry which is preliminary data.</text>
</comment>
<dbReference type="AlphaFoldDB" id="A0A8J7KAA7"/>
<dbReference type="SUPFAM" id="SSF46785">
    <property type="entry name" value="Winged helix' DNA-binding domain"/>
    <property type="match status" value="1"/>
</dbReference>
<proteinExistence type="predicted"/>
<dbReference type="Pfam" id="PF02082">
    <property type="entry name" value="Rrf2"/>
    <property type="match status" value="1"/>
</dbReference>
<dbReference type="PANTHER" id="PTHR33221:SF15">
    <property type="entry name" value="HTH-TYPE TRANSCRIPTIONAL REGULATOR YWGB-RELATED"/>
    <property type="match status" value="1"/>
</dbReference>
<dbReference type="InterPro" id="IPR036388">
    <property type="entry name" value="WH-like_DNA-bd_sf"/>
</dbReference>
<keyword evidence="2" id="KW-1185">Reference proteome</keyword>
<protein>
    <submittedName>
        <fullName evidence="1">Rrf2 family transcriptional regulator</fullName>
    </submittedName>
</protein>
<dbReference type="GO" id="GO:0003700">
    <property type="term" value="F:DNA-binding transcription factor activity"/>
    <property type="evidence" value="ECO:0007669"/>
    <property type="project" value="TreeGrafter"/>
</dbReference>
<dbReference type="InterPro" id="IPR000944">
    <property type="entry name" value="Tscrpt_reg_Rrf2"/>
</dbReference>
<name>A0A8J7KAA7_9FLAO</name>
<dbReference type="InterPro" id="IPR036390">
    <property type="entry name" value="WH_DNA-bd_sf"/>
</dbReference>
<dbReference type="EMBL" id="JADGIK010000004">
    <property type="protein sequence ID" value="MBF0597280.1"/>
    <property type="molecule type" value="Genomic_DNA"/>
</dbReference>
<dbReference type="PANTHER" id="PTHR33221">
    <property type="entry name" value="WINGED HELIX-TURN-HELIX TRANSCRIPTIONAL REGULATOR, RRF2 FAMILY"/>
    <property type="match status" value="1"/>
</dbReference>
<reference evidence="1" key="1">
    <citation type="submission" date="2020-10" db="EMBL/GenBank/DDBJ databases">
        <authorList>
            <person name="Lu T."/>
            <person name="Wang Q."/>
            <person name="Han X."/>
        </authorList>
    </citation>
    <scope>NUCLEOTIDE SEQUENCE</scope>
    <source>
        <strain evidence="1">WQ 117</strain>
    </source>
</reference>
<dbReference type="Proteomes" id="UP000608754">
    <property type="component" value="Unassembled WGS sequence"/>
</dbReference>
<dbReference type="PROSITE" id="PS51197">
    <property type="entry name" value="HTH_RRF2_2"/>
    <property type="match status" value="1"/>
</dbReference>
<dbReference type="RefSeq" id="WP_194182827.1">
    <property type="nucleotide sequence ID" value="NZ_JADGIK010000004.1"/>
</dbReference>
<dbReference type="GO" id="GO:0005829">
    <property type="term" value="C:cytosol"/>
    <property type="evidence" value="ECO:0007669"/>
    <property type="project" value="TreeGrafter"/>
</dbReference>
<organism evidence="1 2">
    <name type="scientific">Faecalibacter rhinopitheci</name>
    <dbReference type="NCBI Taxonomy" id="2779678"/>
    <lineage>
        <taxon>Bacteria</taxon>
        <taxon>Pseudomonadati</taxon>
        <taxon>Bacteroidota</taxon>
        <taxon>Flavobacteriia</taxon>
        <taxon>Flavobacteriales</taxon>
        <taxon>Weeksellaceae</taxon>
        <taxon>Faecalibacter</taxon>
    </lineage>
</organism>
<evidence type="ECO:0000313" key="2">
    <source>
        <dbReference type="Proteomes" id="UP000608754"/>
    </source>
</evidence>